<name>A0A2P4QBY9_RHIID</name>
<evidence type="ECO:0000313" key="2">
    <source>
        <dbReference type="Proteomes" id="UP000018888"/>
    </source>
</evidence>
<accession>A0A2P4QBY9</accession>
<reference evidence="1 2" key="1">
    <citation type="journal article" date="2013" name="Proc. Natl. Acad. Sci. U.S.A.">
        <title>Genome of an arbuscular mycorrhizal fungus provides insight into the oldest plant symbiosis.</title>
        <authorList>
            <person name="Tisserant E."/>
            <person name="Malbreil M."/>
            <person name="Kuo A."/>
            <person name="Kohler A."/>
            <person name="Symeonidi A."/>
            <person name="Balestrini R."/>
            <person name="Charron P."/>
            <person name="Duensing N."/>
            <person name="Frei Dit Frey N."/>
            <person name="Gianinazzi-Pearson V."/>
            <person name="Gilbert L.B."/>
            <person name="Handa Y."/>
            <person name="Herr J.R."/>
            <person name="Hijri M."/>
            <person name="Koul R."/>
            <person name="Kawaguchi M."/>
            <person name="Krajinski F."/>
            <person name="Lammers P.J."/>
            <person name="Masclaux F.G."/>
            <person name="Murat C."/>
            <person name="Morin E."/>
            <person name="Ndikumana S."/>
            <person name="Pagni M."/>
            <person name="Petitpierre D."/>
            <person name="Requena N."/>
            <person name="Rosikiewicz P."/>
            <person name="Riley R."/>
            <person name="Saito K."/>
            <person name="San Clemente H."/>
            <person name="Shapiro H."/>
            <person name="van Tuinen D."/>
            <person name="Becard G."/>
            <person name="Bonfante P."/>
            <person name="Paszkowski U."/>
            <person name="Shachar-Hill Y.Y."/>
            <person name="Tuskan G.A."/>
            <person name="Young P.W."/>
            <person name="Sanders I.R."/>
            <person name="Henrissat B."/>
            <person name="Rensing S.A."/>
            <person name="Grigoriev I.V."/>
            <person name="Corradi N."/>
            <person name="Roux C."/>
            <person name="Martin F."/>
        </authorList>
    </citation>
    <scope>NUCLEOTIDE SEQUENCE [LARGE SCALE GENOMIC DNA]</scope>
    <source>
        <strain evidence="1 2">DAOM 197198</strain>
    </source>
</reference>
<reference evidence="1 2" key="2">
    <citation type="journal article" date="2018" name="New Phytol.">
        <title>High intraspecific genome diversity in the model arbuscular mycorrhizal symbiont Rhizophagus irregularis.</title>
        <authorList>
            <person name="Chen E.C.H."/>
            <person name="Morin E."/>
            <person name="Beaudet D."/>
            <person name="Noel J."/>
            <person name="Yildirir G."/>
            <person name="Ndikumana S."/>
            <person name="Charron P."/>
            <person name="St-Onge C."/>
            <person name="Giorgi J."/>
            <person name="Kruger M."/>
            <person name="Marton T."/>
            <person name="Ropars J."/>
            <person name="Grigoriev I.V."/>
            <person name="Hainaut M."/>
            <person name="Henrissat B."/>
            <person name="Roux C."/>
            <person name="Martin F."/>
            <person name="Corradi N."/>
        </authorList>
    </citation>
    <scope>NUCLEOTIDE SEQUENCE [LARGE SCALE GENOMIC DNA]</scope>
    <source>
        <strain evidence="1 2">DAOM 197198</strain>
    </source>
</reference>
<gene>
    <name evidence="1" type="ORF">GLOIN_2v1568850</name>
</gene>
<dbReference type="AlphaFoldDB" id="A0A2P4QBY9"/>
<keyword evidence="2" id="KW-1185">Reference proteome</keyword>
<organism evidence="1 2">
    <name type="scientific">Rhizophagus irregularis (strain DAOM 181602 / DAOM 197198 / MUCL 43194)</name>
    <name type="common">Arbuscular mycorrhizal fungus</name>
    <name type="synonym">Glomus intraradices</name>
    <dbReference type="NCBI Taxonomy" id="747089"/>
    <lineage>
        <taxon>Eukaryota</taxon>
        <taxon>Fungi</taxon>
        <taxon>Fungi incertae sedis</taxon>
        <taxon>Mucoromycota</taxon>
        <taxon>Glomeromycotina</taxon>
        <taxon>Glomeromycetes</taxon>
        <taxon>Glomerales</taxon>
        <taxon>Glomeraceae</taxon>
        <taxon>Rhizophagus</taxon>
    </lineage>
</organism>
<proteinExistence type="predicted"/>
<sequence length="83" mass="9634">MEWMVPLYQVSLFVSLPLWLNIRLQLSGQLHMVQAICSSILIKQNNIISISVIMLRKPFPSSFYDLDEIQNVCTLYYVIEIDG</sequence>
<dbReference type="EMBL" id="AUPC02000064">
    <property type="protein sequence ID" value="POG75134.1"/>
    <property type="molecule type" value="Genomic_DNA"/>
</dbReference>
<comment type="caution">
    <text evidence="1">The sequence shown here is derived from an EMBL/GenBank/DDBJ whole genome shotgun (WGS) entry which is preliminary data.</text>
</comment>
<dbReference type="Proteomes" id="UP000018888">
    <property type="component" value="Unassembled WGS sequence"/>
</dbReference>
<protein>
    <submittedName>
        <fullName evidence="1">Uncharacterized protein</fullName>
    </submittedName>
</protein>
<evidence type="ECO:0000313" key="1">
    <source>
        <dbReference type="EMBL" id="POG75134.1"/>
    </source>
</evidence>